<dbReference type="GO" id="GO:0034727">
    <property type="term" value="P:piecemeal microautophagy of the nucleus"/>
    <property type="evidence" value="ECO:0007669"/>
    <property type="project" value="TreeGrafter"/>
</dbReference>
<dbReference type="PANTHER" id="PTHR22624">
    <property type="entry name" value="CYSTEINE PROTEASE ATG4"/>
    <property type="match status" value="1"/>
</dbReference>
<evidence type="ECO:0000313" key="14">
    <source>
        <dbReference type="EMBL" id="JAG23138.1"/>
    </source>
</evidence>
<evidence type="ECO:0000256" key="8">
    <source>
        <dbReference type="ARBA" id="ARBA00022927"/>
    </source>
</evidence>
<keyword evidence="9 11" id="KW-0072">Autophagy</keyword>
<dbReference type="PANTHER" id="PTHR22624:SF49">
    <property type="entry name" value="CYSTEINE PROTEASE"/>
    <property type="match status" value="1"/>
</dbReference>
<dbReference type="GO" id="GO:0015031">
    <property type="term" value="P:protein transport"/>
    <property type="evidence" value="ECO:0007669"/>
    <property type="project" value="UniProtKB-KW"/>
</dbReference>
<dbReference type="GO" id="GO:0035973">
    <property type="term" value="P:aggrephagy"/>
    <property type="evidence" value="ECO:0007669"/>
    <property type="project" value="TreeGrafter"/>
</dbReference>
<keyword evidence="7" id="KW-0788">Thiol protease</keyword>
<dbReference type="InterPro" id="IPR046792">
    <property type="entry name" value="Peptidase_C54_cat"/>
</dbReference>
<dbReference type="EC" id="3.4.22.-" evidence="11"/>
<evidence type="ECO:0000256" key="11">
    <source>
        <dbReference type="RuleBase" id="RU363115"/>
    </source>
</evidence>
<dbReference type="AlphaFoldDB" id="A0A0A9XWA6"/>
<dbReference type="EMBL" id="GDHC01002059">
    <property type="protein sequence ID" value="JAQ16570.1"/>
    <property type="molecule type" value="Transcribed_RNA"/>
</dbReference>
<evidence type="ECO:0000256" key="10">
    <source>
        <dbReference type="ARBA" id="ARBA00029362"/>
    </source>
</evidence>
<reference evidence="15" key="3">
    <citation type="journal article" date="2016" name="Gigascience">
        <title>De novo construction of an expanded transcriptome assembly for the western tarnished plant bug, Lygus hesperus.</title>
        <authorList>
            <person name="Tassone E.E."/>
            <person name="Geib S.M."/>
            <person name="Hall B."/>
            <person name="Fabrick J.A."/>
            <person name="Brent C.S."/>
            <person name="Hull J.J."/>
        </authorList>
    </citation>
    <scope>NUCLEOTIDE SEQUENCE</scope>
</reference>
<keyword evidence="3" id="KW-0813">Transport</keyword>
<evidence type="ECO:0000256" key="7">
    <source>
        <dbReference type="ARBA" id="ARBA00022807"/>
    </source>
</evidence>
<evidence type="ECO:0000313" key="15">
    <source>
        <dbReference type="EMBL" id="JAQ16570.1"/>
    </source>
</evidence>
<protein>
    <recommendedName>
        <fullName evidence="11">Cysteine protease</fullName>
        <ecNumber evidence="11">3.4.22.-</ecNumber>
    </recommendedName>
</protein>
<keyword evidence="8 11" id="KW-0653">Protein transport</keyword>
<sequence length="163" mass="17839">MMGGTPCSSLFLVGYQNYQILFLDPHHTQPSYHRQPLENVSQYTTTHIPDGVHSVHISCLDASLAVGFYCPTRGALVDLLVHLLSLRQTQPLALLDVSLLRPAYMLPHASLSGVEDADCGGAVHSGSGSSHSVETDPQRTHFSPKTRIVDDFVDLGEFVLDER</sequence>
<proteinExistence type="inferred from homology"/>
<comment type="function">
    <text evidence="11">Cysteine protease that plays a key role in autophagy by mediating both proteolytic activation and delipidation of ATG8 family proteins.</text>
</comment>
<comment type="similarity">
    <text evidence="2 11">Belongs to the peptidase C54 family.</text>
</comment>
<keyword evidence="4 11" id="KW-0963">Cytoplasm</keyword>
<dbReference type="GO" id="GO:0016485">
    <property type="term" value="P:protein processing"/>
    <property type="evidence" value="ECO:0007669"/>
    <property type="project" value="TreeGrafter"/>
</dbReference>
<evidence type="ECO:0000256" key="5">
    <source>
        <dbReference type="ARBA" id="ARBA00022670"/>
    </source>
</evidence>
<evidence type="ECO:0000256" key="6">
    <source>
        <dbReference type="ARBA" id="ARBA00022801"/>
    </source>
</evidence>
<evidence type="ECO:0000256" key="9">
    <source>
        <dbReference type="ARBA" id="ARBA00023006"/>
    </source>
</evidence>
<dbReference type="EMBL" id="GBHO01041321">
    <property type="protein sequence ID" value="JAG02283.1"/>
    <property type="molecule type" value="Transcribed_RNA"/>
</dbReference>
<comment type="catalytic activity">
    <reaction evidence="10">
        <text>[protein]-C-terminal L-amino acid-glycyl-phosphatidylethanolamide + H2O = [protein]-C-terminal L-amino acid-glycine + a 1,2-diacyl-sn-glycero-3-phosphoethanolamine</text>
        <dbReference type="Rhea" id="RHEA:67548"/>
        <dbReference type="Rhea" id="RHEA-COMP:17323"/>
        <dbReference type="Rhea" id="RHEA-COMP:17324"/>
        <dbReference type="ChEBI" id="CHEBI:15377"/>
        <dbReference type="ChEBI" id="CHEBI:64612"/>
        <dbReference type="ChEBI" id="CHEBI:172940"/>
        <dbReference type="ChEBI" id="CHEBI:172941"/>
    </reaction>
    <physiologicalReaction direction="left-to-right" evidence="10">
        <dbReference type="Rhea" id="RHEA:67549"/>
    </physiologicalReaction>
</comment>
<dbReference type="InterPro" id="IPR005078">
    <property type="entry name" value="Peptidase_C54"/>
</dbReference>
<dbReference type="GO" id="GO:0000423">
    <property type="term" value="P:mitophagy"/>
    <property type="evidence" value="ECO:0007669"/>
    <property type="project" value="TreeGrafter"/>
</dbReference>
<gene>
    <name evidence="14" type="primary">atg4-1_0</name>
    <name evidence="13" type="synonym">atg4-1_1</name>
    <name evidence="14" type="ORF">CM83_6930</name>
    <name evidence="13" type="ORF">CM83_6933</name>
    <name evidence="15" type="ORF">g.13729</name>
</gene>
<dbReference type="InterPro" id="IPR038765">
    <property type="entry name" value="Papain-like_cys_pep_sf"/>
</dbReference>
<keyword evidence="6 11" id="KW-0378">Hydrolase</keyword>
<feature type="domain" description="Peptidase C54 catalytic" evidence="12">
    <location>
        <begin position="1"/>
        <end position="76"/>
    </location>
</feature>
<evidence type="ECO:0000313" key="13">
    <source>
        <dbReference type="EMBL" id="JAG02283.1"/>
    </source>
</evidence>
<evidence type="ECO:0000256" key="3">
    <source>
        <dbReference type="ARBA" id="ARBA00022448"/>
    </source>
</evidence>
<dbReference type="GO" id="GO:0004197">
    <property type="term" value="F:cysteine-type endopeptidase activity"/>
    <property type="evidence" value="ECO:0007669"/>
    <property type="project" value="TreeGrafter"/>
</dbReference>
<name>A0A0A9XWA6_LYGHE</name>
<keyword evidence="5 11" id="KW-0645">Protease</keyword>
<comment type="subcellular location">
    <subcellularLocation>
        <location evidence="1 11">Cytoplasm</location>
    </subcellularLocation>
</comment>
<dbReference type="GO" id="GO:0000045">
    <property type="term" value="P:autophagosome assembly"/>
    <property type="evidence" value="ECO:0007669"/>
    <property type="project" value="TreeGrafter"/>
</dbReference>
<organism evidence="14">
    <name type="scientific">Lygus hesperus</name>
    <name type="common">Western plant bug</name>
    <dbReference type="NCBI Taxonomy" id="30085"/>
    <lineage>
        <taxon>Eukaryota</taxon>
        <taxon>Metazoa</taxon>
        <taxon>Ecdysozoa</taxon>
        <taxon>Arthropoda</taxon>
        <taxon>Hexapoda</taxon>
        <taxon>Insecta</taxon>
        <taxon>Pterygota</taxon>
        <taxon>Neoptera</taxon>
        <taxon>Paraneoptera</taxon>
        <taxon>Hemiptera</taxon>
        <taxon>Heteroptera</taxon>
        <taxon>Panheteroptera</taxon>
        <taxon>Cimicomorpha</taxon>
        <taxon>Miridae</taxon>
        <taxon>Mirini</taxon>
        <taxon>Lygus</taxon>
    </lineage>
</organism>
<feature type="non-terminal residue" evidence="14">
    <location>
        <position position="163"/>
    </location>
</feature>
<evidence type="ECO:0000256" key="1">
    <source>
        <dbReference type="ARBA" id="ARBA00004496"/>
    </source>
</evidence>
<reference evidence="14" key="1">
    <citation type="journal article" date="2014" name="PLoS ONE">
        <title>Transcriptome-Based Identification of ABC Transporters in the Western Tarnished Plant Bug Lygus hesperus.</title>
        <authorList>
            <person name="Hull J.J."/>
            <person name="Chaney K."/>
            <person name="Geib S.M."/>
            <person name="Fabrick J.A."/>
            <person name="Brent C.S."/>
            <person name="Walsh D."/>
            <person name="Lavine L.C."/>
        </authorList>
    </citation>
    <scope>NUCLEOTIDE SEQUENCE</scope>
</reference>
<evidence type="ECO:0000259" key="12">
    <source>
        <dbReference type="Pfam" id="PF03416"/>
    </source>
</evidence>
<evidence type="ECO:0000256" key="4">
    <source>
        <dbReference type="ARBA" id="ARBA00022490"/>
    </source>
</evidence>
<dbReference type="GO" id="GO:0019786">
    <property type="term" value="F:protein-phosphatidylethanolamide deconjugating activity"/>
    <property type="evidence" value="ECO:0007669"/>
    <property type="project" value="InterPro"/>
</dbReference>
<evidence type="ECO:0000256" key="2">
    <source>
        <dbReference type="ARBA" id="ARBA00010958"/>
    </source>
</evidence>
<dbReference type="EMBL" id="GBHO01020466">
    <property type="protein sequence ID" value="JAG23138.1"/>
    <property type="molecule type" value="Transcribed_RNA"/>
</dbReference>
<dbReference type="Pfam" id="PF03416">
    <property type="entry name" value="Peptidase_C54"/>
    <property type="match status" value="1"/>
</dbReference>
<dbReference type="SUPFAM" id="SSF54001">
    <property type="entry name" value="Cysteine proteinases"/>
    <property type="match status" value="1"/>
</dbReference>
<accession>A0A0A9XWA6</accession>
<reference evidence="14" key="2">
    <citation type="submission" date="2014-07" db="EMBL/GenBank/DDBJ databases">
        <authorList>
            <person name="Hull J."/>
        </authorList>
    </citation>
    <scope>NUCLEOTIDE SEQUENCE</scope>
</reference>
<dbReference type="GO" id="GO:0005737">
    <property type="term" value="C:cytoplasm"/>
    <property type="evidence" value="ECO:0007669"/>
    <property type="project" value="UniProtKB-SubCell"/>
</dbReference>